<dbReference type="PANTHER" id="PTHR11237">
    <property type="entry name" value="COENZYME Q10 BIOSYNTHESIS PROTEIN 7"/>
    <property type="match status" value="1"/>
</dbReference>
<dbReference type="SUPFAM" id="SSF47240">
    <property type="entry name" value="Ferritin-like"/>
    <property type="match status" value="1"/>
</dbReference>
<keyword evidence="4 9" id="KW-0560">Oxidoreductase</keyword>
<dbReference type="Proteomes" id="UP000620262">
    <property type="component" value="Unassembled WGS sequence"/>
</dbReference>
<keyword evidence="6 9" id="KW-0503">Monooxygenase</keyword>
<keyword evidence="8" id="KW-1133">Transmembrane helix</keyword>
<protein>
    <submittedName>
        <fullName evidence="9">Ubiquinone biosynthesis monooxygenase Coq7</fullName>
        <ecNumber evidence="9">1.14.13.-</ecNumber>
    </submittedName>
</protein>
<keyword evidence="3" id="KW-0479">Metal-binding</keyword>
<evidence type="ECO:0000256" key="7">
    <source>
        <dbReference type="ARBA" id="ARBA00023136"/>
    </source>
</evidence>
<keyword evidence="2" id="KW-0831">Ubiquinone biosynthesis</keyword>
<feature type="transmembrane region" description="Helical" evidence="8">
    <location>
        <begin position="81"/>
        <end position="99"/>
    </location>
</feature>
<evidence type="ECO:0000256" key="6">
    <source>
        <dbReference type="ARBA" id="ARBA00023033"/>
    </source>
</evidence>
<evidence type="ECO:0000256" key="1">
    <source>
        <dbReference type="ARBA" id="ARBA00004749"/>
    </source>
</evidence>
<feature type="transmembrane region" description="Helical" evidence="8">
    <location>
        <begin position="159"/>
        <end position="179"/>
    </location>
</feature>
<evidence type="ECO:0000313" key="9">
    <source>
        <dbReference type="EMBL" id="MBE1509329.1"/>
    </source>
</evidence>
<accession>A0ABR9J1H2</accession>
<keyword evidence="5" id="KW-0408">Iron</keyword>
<keyword evidence="9" id="KW-0830">Ubiquinone</keyword>
<dbReference type="InterPro" id="IPR011566">
    <property type="entry name" value="Ubq_synth_Coq7"/>
</dbReference>
<proteinExistence type="predicted"/>
<dbReference type="CDD" id="cd01042">
    <property type="entry name" value="DMQH"/>
    <property type="match status" value="1"/>
</dbReference>
<dbReference type="Pfam" id="PF03232">
    <property type="entry name" value="COQ7"/>
    <property type="match status" value="1"/>
</dbReference>
<evidence type="ECO:0000256" key="3">
    <source>
        <dbReference type="ARBA" id="ARBA00022723"/>
    </source>
</evidence>
<evidence type="ECO:0000256" key="4">
    <source>
        <dbReference type="ARBA" id="ARBA00023002"/>
    </source>
</evidence>
<evidence type="ECO:0000313" key="10">
    <source>
        <dbReference type="Proteomes" id="UP000620262"/>
    </source>
</evidence>
<dbReference type="GO" id="GO:0004497">
    <property type="term" value="F:monooxygenase activity"/>
    <property type="evidence" value="ECO:0007669"/>
    <property type="project" value="UniProtKB-KW"/>
</dbReference>
<organism evidence="9 10">
    <name type="scientific">Rhizobium viscosum</name>
    <name type="common">Arthrobacter viscosus</name>
    <dbReference type="NCBI Taxonomy" id="1673"/>
    <lineage>
        <taxon>Bacteria</taxon>
        <taxon>Pseudomonadati</taxon>
        <taxon>Pseudomonadota</taxon>
        <taxon>Alphaproteobacteria</taxon>
        <taxon>Hyphomicrobiales</taxon>
        <taxon>Rhizobiaceae</taxon>
        <taxon>Rhizobium/Agrobacterium group</taxon>
        <taxon>Rhizobium</taxon>
    </lineage>
</organism>
<evidence type="ECO:0000256" key="8">
    <source>
        <dbReference type="SAM" id="Phobius"/>
    </source>
</evidence>
<keyword evidence="10" id="KW-1185">Reference proteome</keyword>
<sequence length="198" mass="22193">MDNLPDIVGKRDAAVTTRRILKVNHAGEFGAIRIYGAQIAMARLLFPDIVPALHDMREDEIRHCRLFHEAMPARSARPCRVMAFWSLGGFVLGFLTALGGRNMVWICTEAVESTVHRHLEDQLAFLEGRDQELHALIASIQDEELAHLREAEEKQTARGISHALLLPVIGALTDLMIWLSTWGDSSWMRAEMARSGKA</sequence>
<dbReference type="EC" id="1.14.13.-" evidence="9"/>
<keyword evidence="7 8" id="KW-0472">Membrane</keyword>
<dbReference type="RefSeq" id="WP_192732937.1">
    <property type="nucleotide sequence ID" value="NZ_BAAAVL010000015.1"/>
</dbReference>
<evidence type="ECO:0000256" key="5">
    <source>
        <dbReference type="ARBA" id="ARBA00023004"/>
    </source>
</evidence>
<gene>
    <name evidence="9" type="ORF">H4W29_006576</name>
</gene>
<evidence type="ECO:0000256" key="2">
    <source>
        <dbReference type="ARBA" id="ARBA00022688"/>
    </source>
</evidence>
<comment type="pathway">
    <text evidence="1">Cofactor biosynthesis; ubiquinone biosynthesis.</text>
</comment>
<dbReference type="InterPro" id="IPR009078">
    <property type="entry name" value="Ferritin-like_SF"/>
</dbReference>
<keyword evidence="8" id="KW-0812">Transmembrane</keyword>
<dbReference type="EMBL" id="JADBEC010000003">
    <property type="protein sequence ID" value="MBE1509329.1"/>
    <property type="molecule type" value="Genomic_DNA"/>
</dbReference>
<name>A0ABR9J1H2_RHIVS</name>
<dbReference type="PANTHER" id="PTHR11237:SF4">
    <property type="entry name" value="5-DEMETHOXYUBIQUINONE HYDROXYLASE, MITOCHONDRIAL"/>
    <property type="match status" value="1"/>
</dbReference>
<reference evidence="9 10" key="1">
    <citation type="submission" date="2020-10" db="EMBL/GenBank/DDBJ databases">
        <title>Sequencing the genomes of 1000 actinobacteria strains.</title>
        <authorList>
            <person name="Klenk H.-P."/>
        </authorList>
    </citation>
    <scope>NUCLEOTIDE SEQUENCE [LARGE SCALE GENOMIC DNA]</scope>
    <source>
        <strain evidence="9 10">DSM 7307</strain>
    </source>
</reference>
<comment type="caution">
    <text evidence="9">The sequence shown here is derived from an EMBL/GenBank/DDBJ whole genome shotgun (WGS) entry which is preliminary data.</text>
</comment>